<dbReference type="Proteomes" id="UP000238701">
    <property type="component" value="Unassembled WGS sequence"/>
</dbReference>
<dbReference type="CDD" id="cd02966">
    <property type="entry name" value="TlpA_like_family"/>
    <property type="match status" value="1"/>
</dbReference>
<accession>A0A2U3KVA9</accession>
<dbReference type="InterPro" id="IPR013766">
    <property type="entry name" value="Thioredoxin_domain"/>
</dbReference>
<protein>
    <submittedName>
        <fullName evidence="2">Redoxin domain protein</fullName>
    </submittedName>
</protein>
<dbReference type="InterPro" id="IPR000866">
    <property type="entry name" value="AhpC/TSA"/>
</dbReference>
<dbReference type="InterPro" id="IPR050553">
    <property type="entry name" value="Thioredoxin_ResA/DsbE_sf"/>
</dbReference>
<dbReference type="InterPro" id="IPR011990">
    <property type="entry name" value="TPR-like_helical_dom_sf"/>
</dbReference>
<dbReference type="AlphaFoldDB" id="A0A2U3KVA9"/>
<dbReference type="GO" id="GO:0016209">
    <property type="term" value="F:antioxidant activity"/>
    <property type="evidence" value="ECO:0007669"/>
    <property type="project" value="InterPro"/>
</dbReference>
<evidence type="ECO:0000259" key="1">
    <source>
        <dbReference type="PROSITE" id="PS51352"/>
    </source>
</evidence>
<organism evidence="2 3">
    <name type="scientific">Candidatus Sulfotelmatobacter kueseliae</name>
    <dbReference type="NCBI Taxonomy" id="2042962"/>
    <lineage>
        <taxon>Bacteria</taxon>
        <taxon>Pseudomonadati</taxon>
        <taxon>Acidobacteriota</taxon>
        <taxon>Terriglobia</taxon>
        <taxon>Terriglobales</taxon>
        <taxon>Candidatus Korobacteraceae</taxon>
        <taxon>Candidatus Sulfotelmatobacter</taxon>
    </lineage>
</organism>
<name>A0A2U3KVA9_9BACT</name>
<feature type="domain" description="Thioredoxin" evidence="1">
    <location>
        <begin position="151"/>
        <end position="304"/>
    </location>
</feature>
<dbReference type="PANTHER" id="PTHR42852">
    <property type="entry name" value="THIOL:DISULFIDE INTERCHANGE PROTEIN DSBE"/>
    <property type="match status" value="1"/>
</dbReference>
<dbReference type="GO" id="GO:0006950">
    <property type="term" value="P:response to stress"/>
    <property type="evidence" value="ECO:0007669"/>
    <property type="project" value="UniProtKB-ARBA"/>
</dbReference>
<dbReference type="PANTHER" id="PTHR42852:SF13">
    <property type="entry name" value="PROTEIN DIPZ"/>
    <property type="match status" value="1"/>
</dbReference>
<dbReference type="EMBL" id="OMOD01000144">
    <property type="protein sequence ID" value="SPF43588.1"/>
    <property type="molecule type" value="Genomic_DNA"/>
</dbReference>
<sequence>MRLGTLLASVALTASAWAGIVDEVRLALLRNSFSAAESELNSYRSQQGLTPEYVEAYSWLARAALDQQHYEQAASYAKQTKAMVLDQLRQRPLDGDPHLPVALGAALEVQSQVLAVQGQRTQAIALLQSGLRTYGNTSIHDRLQKNLNLLSLQGKPAPALRSEEEFGATLTPLFQLKGSPVLLFFWAHWCGDCKAEAPIITQLRSEFASKGLTVIGPTRLYGYTAQVEHASPSDELRYIDAVRRRFYSGLLDMPVPISKYNFDTYGASTTPTLVLLDREGKVAMYHPGALPYAELRAEIEKVVAR</sequence>
<dbReference type="Gene3D" id="3.40.30.10">
    <property type="entry name" value="Glutaredoxin"/>
    <property type="match status" value="1"/>
</dbReference>
<dbReference type="Pfam" id="PF00578">
    <property type="entry name" value="AhpC-TSA"/>
    <property type="match status" value="1"/>
</dbReference>
<dbReference type="PROSITE" id="PS51352">
    <property type="entry name" value="THIOREDOXIN_2"/>
    <property type="match status" value="1"/>
</dbReference>
<dbReference type="SUPFAM" id="SSF48452">
    <property type="entry name" value="TPR-like"/>
    <property type="match status" value="1"/>
</dbReference>
<dbReference type="SUPFAM" id="SSF52833">
    <property type="entry name" value="Thioredoxin-like"/>
    <property type="match status" value="1"/>
</dbReference>
<evidence type="ECO:0000313" key="2">
    <source>
        <dbReference type="EMBL" id="SPF43588.1"/>
    </source>
</evidence>
<dbReference type="Gene3D" id="1.25.40.10">
    <property type="entry name" value="Tetratricopeptide repeat domain"/>
    <property type="match status" value="1"/>
</dbReference>
<proteinExistence type="predicted"/>
<gene>
    <name evidence="2" type="ORF">SBA1_50040</name>
</gene>
<evidence type="ECO:0000313" key="3">
    <source>
        <dbReference type="Proteomes" id="UP000238701"/>
    </source>
</evidence>
<dbReference type="InterPro" id="IPR036249">
    <property type="entry name" value="Thioredoxin-like_sf"/>
</dbReference>
<dbReference type="GO" id="GO:0016491">
    <property type="term" value="F:oxidoreductase activity"/>
    <property type="evidence" value="ECO:0007669"/>
    <property type="project" value="InterPro"/>
</dbReference>
<reference evidence="3" key="1">
    <citation type="submission" date="2018-02" db="EMBL/GenBank/DDBJ databases">
        <authorList>
            <person name="Hausmann B."/>
        </authorList>
    </citation>
    <scope>NUCLEOTIDE SEQUENCE [LARGE SCALE GENOMIC DNA]</scope>
    <source>
        <strain evidence="3">Peat soil MAG SbA1</strain>
    </source>
</reference>